<dbReference type="SUPFAM" id="SSF82657">
    <property type="entry name" value="BolA-like"/>
    <property type="match status" value="1"/>
</dbReference>
<protein>
    <submittedName>
        <fullName evidence="3">Protein BOLA2-like</fullName>
    </submittedName>
</protein>
<comment type="similarity">
    <text evidence="1">Belongs to the BolA/IbaG family.</text>
</comment>
<name>A0ABM0UQ50_CAMSA</name>
<dbReference type="Gene3D" id="3.10.20.90">
    <property type="entry name" value="Phosphatidylinositol 3-kinase Catalytic Subunit, Chain A, domain 1"/>
    <property type="match status" value="1"/>
</dbReference>
<dbReference type="InterPro" id="IPR045115">
    <property type="entry name" value="BOL2"/>
</dbReference>
<dbReference type="RefSeq" id="XP_010444408.1">
    <property type="nucleotide sequence ID" value="XM_010446106.1"/>
</dbReference>
<dbReference type="PANTHER" id="PTHR12735:SF27">
    <property type="entry name" value="BOLA-LIKE PROTEIN 2"/>
    <property type="match status" value="1"/>
</dbReference>
<reference evidence="2" key="1">
    <citation type="journal article" date="2014" name="Nat. Commun.">
        <title>The emerging biofuel crop Camelina sativa retains a highly undifferentiated hexaploid genome structure.</title>
        <authorList>
            <person name="Kagale S."/>
            <person name="Koh C."/>
            <person name="Nixon J."/>
            <person name="Bollina V."/>
            <person name="Clarke W.E."/>
            <person name="Tuteja R."/>
            <person name="Spillane C."/>
            <person name="Robinson S.J."/>
            <person name="Links M.G."/>
            <person name="Clarke C."/>
            <person name="Higgins E.E."/>
            <person name="Huebert T."/>
            <person name="Sharpe A.G."/>
            <person name="Parkin I.A."/>
        </authorList>
    </citation>
    <scope>NUCLEOTIDE SEQUENCE [LARGE SCALE GENOMIC DNA]</scope>
    <source>
        <strain evidence="2">cv. DH55</strain>
    </source>
</reference>
<dbReference type="InterPro" id="IPR002634">
    <property type="entry name" value="BolA"/>
</dbReference>
<dbReference type="Proteomes" id="UP000694864">
    <property type="component" value="Chromosome 11"/>
</dbReference>
<evidence type="ECO:0000313" key="3">
    <source>
        <dbReference type="RefSeq" id="XP_010444408.1"/>
    </source>
</evidence>
<dbReference type="InterPro" id="IPR036065">
    <property type="entry name" value="BolA-like_sf"/>
</dbReference>
<reference evidence="3" key="2">
    <citation type="submission" date="2025-08" db="UniProtKB">
        <authorList>
            <consortium name="RefSeq"/>
        </authorList>
    </citation>
    <scope>IDENTIFICATION</scope>
    <source>
        <tissue evidence="3">Leaf</tissue>
    </source>
</reference>
<sequence length="140" mass="16056">MNRVRREYIRIGSRIHSVHPFRVIRGHTKFLQIIAAQTFKQKEREMGVSKEQVEASLTSKLNPVHLEVIDTSGGCGASFVVEIVSEQFEEKRLLERHRIINAALEEEMKEIHALSIKKAQTPQQWKPISQLSETIPTTEA</sequence>
<dbReference type="Pfam" id="PF01722">
    <property type="entry name" value="BolA"/>
    <property type="match status" value="1"/>
</dbReference>
<accession>A0ABM0UQ50</accession>
<evidence type="ECO:0000256" key="1">
    <source>
        <dbReference type="RuleBase" id="RU003860"/>
    </source>
</evidence>
<proteinExistence type="inferred from homology"/>
<dbReference type="PANTHER" id="PTHR12735">
    <property type="entry name" value="BOLA-LIKE PROTEIN-RELATED"/>
    <property type="match status" value="1"/>
</dbReference>
<dbReference type="GeneID" id="104727097"/>
<gene>
    <name evidence="3" type="primary">LOC104727097</name>
</gene>
<organism evidence="2 3">
    <name type="scientific">Camelina sativa</name>
    <name type="common">False flax</name>
    <name type="synonym">Myagrum sativum</name>
    <dbReference type="NCBI Taxonomy" id="90675"/>
    <lineage>
        <taxon>Eukaryota</taxon>
        <taxon>Viridiplantae</taxon>
        <taxon>Streptophyta</taxon>
        <taxon>Embryophyta</taxon>
        <taxon>Tracheophyta</taxon>
        <taxon>Spermatophyta</taxon>
        <taxon>Magnoliopsida</taxon>
        <taxon>eudicotyledons</taxon>
        <taxon>Gunneridae</taxon>
        <taxon>Pentapetalae</taxon>
        <taxon>rosids</taxon>
        <taxon>malvids</taxon>
        <taxon>Brassicales</taxon>
        <taxon>Brassicaceae</taxon>
        <taxon>Camelineae</taxon>
        <taxon>Camelina</taxon>
    </lineage>
</organism>
<keyword evidence="2" id="KW-1185">Reference proteome</keyword>
<evidence type="ECO:0000313" key="2">
    <source>
        <dbReference type="Proteomes" id="UP000694864"/>
    </source>
</evidence>